<reference evidence="2" key="1">
    <citation type="journal article" date="2019" name="Int. J. Syst. Evol. Microbiol.">
        <title>The Global Catalogue of Microorganisms (GCM) 10K type strain sequencing project: providing services to taxonomists for standard genome sequencing and annotation.</title>
        <authorList>
            <consortium name="The Broad Institute Genomics Platform"/>
            <consortium name="The Broad Institute Genome Sequencing Center for Infectious Disease"/>
            <person name="Wu L."/>
            <person name="Ma J."/>
        </authorList>
    </citation>
    <scope>NUCLEOTIDE SEQUENCE [LARGE SCALE GENOMIC DNA]</scope>
    <source>
        <strain evidence="2">FCH27</strain>
    </source>
</reference>
<keyword evidence="2" id="KW-1185">Reference proteome</keyword>
<evidence type="ECO:0000313" key="2">
    <source>
        <dbReference type="Proteomes" id="UP001596524"/>
    </source>
</evidence>
<accession>A0ABW2N355</accession>
<proteinExistence type="predicted"/>
<sequence length="106" mass="11457">MSISTTPLHPEELRAIALGWLARPAELFTLLLEHTAPDPDPEPDLDLDVPAEPTLARALAFPADLVDELRDLDLTPLAPRGVLHVHLHQGCSTASMAWPGSRASAR</sequence>
<dbReference type="RefSeq" id="WP_255892599.1">
    <property type="nucleotide sequence ID" value="NZ_JAFMZM010000007.1"/>
</dbReference>
<gene>
    <name evidence="1" type="ORF">ACFQO6_08470</name>
</gene>
<evidence type="ECO:0000313" key="1">
    <source>
        <dbReference type="EMBL" id="MFC7360305.1"/>
    </source>
</evidence>
<dbReference type="Proteomes" id="UP001596524">
    <property type="component" value="Unassembled WGS sequence"/>
</dbReference>
<protein>
    <submittedName>
        <fullName evidence="1">Uncharacterized protein</fullName>
    </submittedName>
</protein>
<comment type="caution">
    <text evidence="1">The sequence shown here is derived from an EMBL/GenBank/DDBJ whole genome shotgun (WGS) entry which is preliminary data.</text>
</comment>
<dbReference type="EMBL" id="JBHTCH010000008">
    <property type="protein sequence ID" value="MFC7360305.1"/>
    <property type="molecule type" value="Genomic_DNA"/>
</dbReference>
<name>A0ABW2N355_9ACTN</name>
<organism evidence="1 2">
    <name type="scientific">Nocardioides astragali</name>
    <dbReference type="NCBI Taxonomy" id="1776736"/>
    <lineage>
        <taxon>Bacteria</taxon>
        <taxon>Bacillati</taxon>
        <taxon>Actinomycetota</taxon>
        <taxon>Actinomycetes</taxon>
        <taxon>Propionibacteriales</taxon>
        <taxon>Nocardioidaceae</taxon>
        <taxon>Nocardioides</taxon>
    </lineage>
</organism>